<organism evidence="2 3">
    <name type="scientific">Desulforamulus reducens (strain ATCC BAA-1160 / DSM 100696 / MI-1)</name>
    <name type="common">Desulfotomaculum reducens</name>
    <dbReference type="NCBI Taxonomy" id="349161"/>
    <lineage>
        <taxon>Bacteria</taxon>
        <taxon>Bacillati</taxon>
        <taxon>Bacillota</taxon>
        <taxon>Clostridia</taxon>
        <taxon>Eubacteriales</taxon>
        <taxon>Peptococcaceae</taxon>
        <taxon>Desulforamulus</taxon>
    </lineage>
</organism>
<dbReference type="Pfam" id="PF07872">
    <property type="entry name" value="DUF1659"/>
    <property type="match status" value="1"/>
</dbReference>
<evidence type="ECO:0000313" key="2">
    <source>
        <dbReference type="EMBL" id="ABO51587.1"/>
    </source>
</evidence>
<feature type="domain" description="DUF1659" evidence="1">
    <location>
        <begin position="4"/>
        <end position="75"/>
    </location>
</feature>
<reference evidence="2 3" key="1">
    <citation type="submission" date="2007-03" db="EMBL/GenBank/DDBJ databases">
        <title>Complete sequence of Desulfotomaculum reducens MI-1.</title>
        <authorList>
            <consortium name="US DOE Joint Genome Institute"/>
            <person name="Copeland A."/>
            <person name="Lucas S."/>
            <person name="Lapidus A."/>
            <person name="Barry K."/>
            <person name="Detter J.C."/>
            <person name="Glavina del Rio T."/>
            <person name="Hammon N."/>
            <person name="Israni S."/>
            <person name="Dalin E."/>
            <person name="Tice H."/>
            <person name="Pitluck S."/>
            <person name="Sims D."/>
            <person name="Brettin T."/>
            <person name="Bruce D."/>
            <person name="Han C."/>
            <person name="Tapia R."/>
            <person name="Schmutz J."/>
            <person name="Larimer F."/>
            <person name="Land M."/>
            <person name="Hauser L."/>
            <person name="Kyrpides N."/>
            <person name="Kim E."/>
            <person name="Tebo B.M."/>
            <person name="Richardson P."/>
        </authorList>
    </citation>
    <scope>NUCLEOTIDE SEQUENCE [LARGE SCALE GENOMIC DNA]</scope>
    <source>
        <strain evidence="2 3">MI-1</strain>
    </source>
</reference>
<dbReference type="STRING" id="349161.Dred_3085"/>
<proteinExistence type="predicted"/>
<dbReference type="Proteomes" id="UP000001556">
    <property type="component" value="Chromosome"/>
</dbReference>
<dbReference type="EMBL" id="CP000612">
    <property type="protein sequence ID" value="ABO51587.1"/>
    <property type="molecule type" value="Genomic_DNA"/>
</dbReference>
<accession>A4J934</accession>
<dbReference type="AlphaFoldDB" id="A4J934"/>
<gene>
    <name evidence="2" type="ordered locus">Dred_3085</name>
</gene>
<evidence type="ECO:0000313" key="3">
    <source>
        <dbReference type="Proteomes" id="UP000001556"/>
    </source>
</evidence>
<dbReference type="KEGG" id="drm:Dred_3085"/>
<dbReference type="InterPro" id="IPR012454">
    <property type="entry name" value="DUF1659"/>
</dbReference>
<protein>
    <recommendedName>
        <fullName evidence="1">DUF1659 domain-containing protein</fullName>
    </recommendedName>
</protein>
<keyword evidence="3" id="KW-1185">Reference proteome</keyword>
<dbReference type="eggNOG" id="ENOG5033AHG">
    <property type="taxonomic scope" value="Bacteria"/>
</dbReference>
<name>A4J934_DESRM</name>
<sequence>MAMAVVKEPYSCSMKLRYQKGVNNNGDPVYVNKTFSKVKVTATDQDIHDVAAALNSLQNSPMLAVYRVDDAQLINQ</sequence>
<dbReference type="HOGENOM" id="CLU_196603_3_1_9"/>
<evidence type="ECO:0000259" key="1">
    <source>
        <dbReference type="Pfam" id="PF07872"/>
    </source>
</evidence>